<evidence type="ECO:0000256" key="2">
    <source>
        <dbReference type="PROSITE-ProRule" id="PRU00358"/>
    </source>
</evidence>
<name>A0A9N9PNZ1_9HELO</name>
<dbReference type="GO" id="GO:0016567">
    <property type="term" value="P:protein ubiquitination"/>
    <property type="evidence" value="ECO:0007669"/>
    <property type="project" value="TreeGrafter"/>
</dbReference>
<evidence type="ECO:0000313" key="6">
    <source>
        <dbReference type="Proteomes" id="UP000696280"/>
    </source>
</evidence>
<dbReference type="InterPro" id="IPR045134">
    <property type="entry name" value="UHRF1/2-like"/>
</dbReference>
<feature type="domain" description="YDG" evidence="4">
    <location>
        <begin position="395"/>
        <end position="528"/>
    </location>
</feature>
<dbReference type="Pfam" id="PF02182">
    <property type="entry name" value="SAD_SRA"/>
    <property type="match status" value="1"/>
</dbReference>
<reference evidence="5" key="1">
    <citation type="submission" date="2021-07" db="EMBL/GenBank/DDBJ databases">
        <authorList>
            <person name="Durling M."/>
        </authorList>
    </citation>
    <scope>NUCLEOTIDE SEQUENCE</scope>
</reference>
<dbReference type="EMBL" id="CAJVRL010000001">
    <property type="protein sequence ID" value="CAG8948892.1"/>
    <property type="molecule type" value="Genomic_DNA"/>
</dbReference>
<dbReference type="OrthoDB" id="2270193at2759"/>
<sequence>MDYDMDWNMDDPFFDREAHQALWEQELELDDYQDEPNEFENEFEQAHQQARGDFAKEVVADLQRDHRFQNDIDPRMINDLFPSQVNFPIDSASDTPPSNQVSEMENDPSREHFISLFKDDPYWKMDEQTFLSNKKARLSEGGVNATIVGNGPNSMVLKFSGVKPLLIENSSNNAINDIAEPLPKKNKLFHADGNNNTTQSEPPTTTLATADSNKRRSLRPSTANIPKSTNIVDFTKRSDWYGDLETKKTLAKDDLESITITMDIIEACLEANCGKEREVLFSDLRTRVHAMEFFAFLTPNGPNESNDFAASLIKDSKILEEGGLPEIFGGSRSDIFPFDIRADAEALCARWMGGDLNPHLLRGVDSSKIVLLSGIPRVVYTIQKDYLFKKASNVFGHNNLVNGQWWPQRRCALRDGAHGEVEAGIWGQTNVGAFAICIAHGGYDDRDNGDEIEYCGTKGKNGVASRGTSFLELSFQNSQPLRILRGPNKASKFAPKLGIRYDGLYKITNSEVLDQKTAMKRFTLKRIAGQDPIRYQGEEARPTAKEIMELQRIRKFLA</sequence>
<dbReference type="InterPro" id="IPR015947">
    <property type="entry name" value="PUA-like_sf"/>
</dbReference>
<gene>
    <name evidence="5" type="ORF">HYFRA_00002016</name>
</gene>
<evidence type="ECO:0000256" key="1">
    <source>
        <dbReference type="ARBA" id="ARBA00023242"/>
    </source>
</evidence>
<accession>A0A9N9PNZ1</accession>
<protein>
    <recommendedName>
        <fullName evidence="4">YDG domain-containing protein</fullName>
    </recommendedName>
</protein>
<proteinExistence type="predicted"/>
<organism evidence="5 6">
    <name type="scientific">Hymenoscyphus fraxineus</name>
    <dbReference type="NCBI Taxonomy" id="746836"/>
    <lineage>
        <taxon>Eukaryota</taxon>
        <taxon>Fungi</taxon>
        <taxon>Dikarya</taxon>
        <taxon>Ascomycota</taxon>
        <taxon>Pezizomycotina</taxon>
        <taxon>Leotiomycetes</taxon>
        <taxon>Helotiales</taxon>
        <taxon>Helotiaceae</taxon>
        <taxon>Hymenoscyphus</taxon>
    </lineage>
</organism>
<dbReference type="InterPro" id="IPR003105">
    <property type="entry name" value="SRA_YDG"/>
</dbReference>
<dbReference type="InterPro" id="IPR036987">
    <property type="entry name" value="SRA-YDG_sf"/>
</dbReference>
<keyword evidence="6" id="KW-1185">Reference proteome</keyword>
<dbReference type="Proteomes" id="UP000696280">
    <property type="component" value="Unassembled WGS sequence"/>
</dbReference>
<dbReference type="Gene3D" id="2.30.280.10">
    <property type="entry name" value="SRA-YDG"/>
    <property type="match status" value="1"/>
</dbReference>
<evidence type="ECO:0000313" key="5">
    <source>
        <dbReference type="EMBL" id="CAG8948892.1"/>
    </source>
</evidence>
<dbReference type="SMART" id="SM00466">
    <property type="entry name" value="SRA"/>
    <property type="match status" value="1"/>
</dbReference>
<comment type="subcellular location">
    <subcellularLocation>
        <location evidence="2">Nucleus</location>
    </subcellularLocation>
</comment>
<dbReference type="GO" id="GO:0061630">
    <property type="term" value="F:ubiquitin protein ligase activity"/>
    <property type="evidence" value="ECO:0007669"/>
    <property type="project" value="TreeGrafter"/>
</dbReference>
<evidence type="ECO:0000259" key="4">
    <source>
        <dbReference type="PROSITE" id="PS51015"/>
    </source>
</evidence>
<dbReference type="AlphaFoldDB" id="A0A9N9PNZ1"/>
<dbReference type="SUPFAM" id="SSF88697">
    <property type="entry name" value="PUA domain-like"/>
    <property type="match status" value="1"/>
</dbReference>
<evidence type="ECO:0000256" key="3">
    <source>
        <dbReference type="SAM" id="MobiDB-lite"/>
    </source>
</evidence>
<dbReference type="PANTHER" id="PTHR14140">
    <property type="entry name" value="E3 UBIQUITIN-PROTEIN LIGASE UHRF-RELATED"/>
    <property type="match status" value="1"/>
</dbReference>
<dbReference type="GO" id="GO:0005634">
    <property type="term" value="C:nucleus"/>
    <property type="evidence" value="ECO:0007669"/>
    <property type="project" value="UniProtKB-SubCell"/>
</dbReference>
<dbReference type="GO" id="GO:0044027">
    <property type="term" value="P:negative regulation of gene expression via chromosomal CpG island methylation"/>
    <property type="evidence" value="ECO:0007669"/>
    <property type="project" value="TreeGrafter"/>
</dbReference>
<comment type="caution">
    <text evidence="5">The sequence shown here is derived from an EMBL/GenBank/DDBJ whole genome shotgun (WGS) entry which is preliminary data.</text>
</comment>
<feature type="region of interest" description="Disordered" evidence="3">
    <location>
        <begin position="186"/>
        <end position="225"/>
    </location>
</feature>
<dbReference type="PROSITE" id="PS51015">
    <property type="entry name" value="YDG"/>
    <property type="match status" value="1"/>
</dbReference>
<feature type="compositionally biased region" description="Polar residues" evidence="3">
    <location>
        <begin position="193"/>
        <end position="211"/>
    </location>
</feature>
<keyword evidence="1 2" id="KW-0539">Nucleus</keyword>
<dbReference type="PANTHER" id="PTHR14140:SF27">
    <property type="entry name" value="OS04G0289800 PROTEIN"/>
    <property type="match status" value="1"/>
</dbReference>